<name>A0A9P0DWT5_NEZVI</name>
<sequence length="77" mass="8568">MDRWCRGGVSVSHRSRRGILTLTLPALFIAESRPQSLLIVLQHAHLILWTCLFVSVNANLVPSLLLVSNMDAVYSIP</sequence>
<evidence type="ECO:0000256" key="1">
    <source>
        <dbReference type="SAM" id="Phobius"/>
    </source>
</evidence>
<protein>
    <submittedName>
        <fullName evidence="2">Uncharacterized protein</fullName>
    </submittedName>
</protein>
<evidence type="ECO:0000313" key="3">
    <source>
        <dbReference type="Proteomes" id="UP001152798"/>
    </source>
</evidence>
<evidence type="ECO:0000313" key="2">
    <source>
        <dbReference type="EMBL" id="CAH1389454.1"/>
    </source>
</evidence>
<keyword evidence="3" id="KW-1185">Reference proteome</keyword>
<keyword evidence="1" id="KW-0472">Membrane</keyword>
<proteinExistence type="predicted"/>
<dbReference type="AlphaFoldDB" id="A0A9P0DWT5"/>
<accession>A0A9P0DWT5</accession>
<reference evidence="2" key="1">
    <citation type="submission" date="2022-01" db="EMBL/GenBank/DDBJ databases">
        <authorList>
            <person name="King R."/>
        </authorList>
    </citation>
    <scope>NUCLEOTIDE SEQUENCE</scope>
</reference>
<dbReference type="Proteomes" id="UP001152798">
    <property type="component" value="Chromosome 1"/>
</dbReference>
<organism evidence="2 3">
    <name type="scientific">Nezara viridula</name>
    <name type="common">Southern green stink bug</name>
    <name type="synonym">Cimex viridulus</name>
    <dbReference type="NCBI Taxonomy" id="85310"/>
    <lineage>
        <taxon>Eukaryota</taxon>
        <taxon>Metazoa</taxon>
        <taxon>Ecdysozoa</taxon>
        <taxon>Arthropoda</taxon>
        <taxon>Hexapoda</taxon>
        <taxon>Insecta</taxon>
        <taxon>Pterygota</taxon>
        <taxon>Neoptera</taxon>
        <taxon>Paraneoptera</taxon>
        <taxon>Hemiptera</taxon>
        <taxon>Heteroptera</taxon>
        <taxon>Panheteroptera</taxon>
        <taxon>Pentatomomorpha</taxon>
        <taxon>Pentatomoidea</taxon>
        <taxon>Pentatomidae</taxon>
        <taxon>Pentatominae</taxon>
        <taxon>Nezara</taxon>
    </lineage>
</organism>
<gene>
    <name evidence="2" type="ORF">NEZAVI_LOCUS859</name>
</gene>
<keyword evidence="1" id="KW-0812">Transmembrane</keyword>
<feature type="transmembrane region" description="Helical" evidence="1">
    <location>
        <begin position="44"/>
        <end position="67"/>
    </location>
</feature>
<keyword evidence="1" id="KW-1133">Transmembrane helix</keyword>
<dbReference type="EMBL" id="OV725077">
    <property type="protein sequence ID" value="CAH1389454.1"/>
    <property type="molecule type" value="Genomic_DNA"/>
</dbReference>